<keyword evidence="6" id="KW-1185">Reference proteome</keyword>
<evidence type="ECO:0000313" key="5">
    <source>
        <dbReference type="EMBL" id="MBF6353231.1"/>
    </source>
</evidence>
<reference evidence="5 6" key="1">
    <citation type="submission" date="2020-10" db="EMBL/GenBank/DDBJ databases">
        <title>Identification of Nocardia species via Next-generation sequencing and recognition of intraspecies genetic diversity.</title>
        <authorList>
            <person name="Li P."/>
            <person name="Li P."/>
            <person name="Lu B."/>
        </authorList>
    </citation>
    <scope>NUCLEOTIDE SEQUENCE [LARGE SCALE GENOMIC DNA]</scope>
    <source>
        <strain evidence="5 6">BJ06-0143</strain>
    </source>
</reference>
<dbReference type="Pfam" id="PF04191">
    <property type="entry name" value="PEMT"/>
    <property type="match status" value="1"/>
</dbReference>
<evidence type="ECO:0000256" key="1">
    <source>
        <dbReference type="ARBA" id="ARBA00004127"/>
    </source>
</evidence>
<gene>
    <name evidence="5" type="ORF">IU449_01475</name>
</gene>
<protein>
    <submittedName>
        <fullName evidence="5">Isoprenylcysteine carboxylmethyltransferase family protein</fullName>
    </submittedName>
</protein>
<evidence type="ECO:0000313" key="6">
    <source>
        <dbReference type="Proteomes" id="UP000707731"/>
    </source>
</evidence>
<sequence length="150" mass="16347">MRRVPPPVIAAAAAGVQYLQTRGRRPTPWSGLAAAPFTAAAATLAAWAVSRFADKGTTVNPMSFDKVTTLVTDGPNRFTRNPMYLGLASALTAHAVLRRSAWALLPTAGFVALIDRTQIPAEEQALAERFGEQYEQYRNRVLRWIGPPRA</sequence>
<dbReference type="InterPro" id="IPR007318">
    <property type="entry name" value="Phopholipid_MeTrfase"/>
</dbReference>
<comment type="caution">
    <text evidence="5">The sequence shown here is derived from an EMBL/GenBank/DDBJ whole genome shotgun (WGS) entry which is preliminary data.</text>
</comment>
<evidence type="ECO:0000256" key="4">
    <source>
        <dbReference type="ARBA" id="ARBA00023136"/>
    </source>
</evidence>
<keyword evidence="4" id="KW-0472">Membrane</keyword>
<dbReference type="EMBL" id="JADLQN010000001">
    <property type="protein sequence ID" value="MBF6353231.1"/>
    <property type="molecule type" value="Genomic_DNA"/>
</dbReference>
<name>A0ABS0D4H0_9NOCA</name>
<evidence type="ECO:0000256" key="2">
    <source>
        <dbReference type="ARBA" id="ARBA00022692"/>
    </source>
</evidence>
<dbReference type="Proteomes" id="UP000707731">
    <property type="component" value="Unassembled WGS sequence"/>
</dbReference>
<accession>A0ABS0D4H0</accession>
<keyword evidence="2" id="KW-0812">Transmembrane</keyword>
<dbReference type="RefSeq" id="WP_195000170.1">
    <property type="nucleotide sequence ID" value="NZ_JADLQN010000001.1"/>
</dbReference>
<evidence type="ECO:0000256" key="3">
    <source>
        <dbReference type="ARBA" id="ARBA00022989"/>
    </source>
</evidence>
<dbReference type="Gene3D" id="1.20.120.1630">
    <property type="match status" value="1"/>
</dbReference>
<keyword evidence="3" id="KW-1133">Transmembrane helix</keyword>
<comment type="subcellular location">
    <subcellularLocation>
        <location evidence="1">Endomembrane system</location>
        <topology evidence="1">Multi-pass membrane protein</topology>
    </subcellularLocation>
</comment>
<proteinExistence type="predicted"/>
<organism evidence="5 6">
    <name type="scientific">Nocardia higoensis</name>
    <dbReference type="NCBI Taxonomy" id="228599"/>
    <lineage>
        <taxon>Bacteria</taxon>
        <taxon>Bacillati</taxon>
        <taxon>Actinomycetota</taxon>
        <taxon>Actinomycetes</taxon>
        <taxon>Mycobacteriales</taxon>
        <taxon>Nocardiaceae</taxon>
        <taxon>Nocardia</taxon>
    </lineage>
</organism>